<dbReference type="Proteomes" id="UP000271098">
    <property type="component" value="Unassembled WGS sequence"/>
</dbReference>
<dbReference type="InterPro" id="IPR027417">
    <property type="entry name" value="P-loop_NTPase"/>
</dbReference>
<sequence>MEILRIAVRTALEREFGYINETRGAALESIGGVKEKRILTKTGRNFQWDDLSLPYLDFVECFATVNSGAGKKQCNIEPVQHWIAHL</sequence>
<proteinExistence type="predicted"/>
<organism evidence="3">
    <name type="scientific">Gongylonema pulchrum</name>
    <dbReference type="NCBI Taxonomy" id="637853"/>
    <lineage>
        <taxon>Eukaryota</taxon>
        <taxon>Metazoa</taxon>
        <taxon>Ecdysozoa</taxon>
        <taxon>Nematoda</taxon>
        <taxon>Chromadorea</taxon>
        <taxon>Rhabditida</taxon>
        <taxon>Spirurina</taxon>
        <taxon>Spiruromorpha</taxon>
        <taxon>Spiruroidea</taxon>
        <taxon>Gongylonematidae</taxon>
        <taxon>Gongylonema</taxon>
    </lineage>
</organism>
<keyword evidence="2" id="KW-1185">Reference proteome</keyword>
<accession>A0A183EX16</accession>
<dbReference type="EMBL" id="UYRT01105505">
    <property type="protein sequence ID" value="VDN44293.1"/>
    <property type="molecule type" value="Genomic_DNA"/>
</dbReference>
<dbReference type="OrthoDB" id="41266at2759"/>
<dbReference type="Gene3D" id="3.40.50.300">
    <property type="entry name" value="P-loop containing nucleotide triphosphate hydrolases"/>
    <property type="match status" value="1"/>
</dbReference>
<protein>
    <submittedName>
        <fullName evidence="3">Restriction endonuclease</fullName>
    </submittedName>
</protein>
<evidence type="ECO:0000313" key="3">
    <source>
        <dbReference type="WBParaSite" id="GPUH_0002553701-mRNA-1"/>
    </source>
</evidence>
<reference evidence="1 2" key="2">
    <citation type="submission" date="2018-11" db="EMBL/GenBank/DDBJ databases">
        <authorList>
            <consortium name="Pathogen Informatics"/>
        </authorList>
    </citation>
    <scope>NUCLEOTIDE SEQUENCE [LARGE SCALE GENOMIC DNA]</scope>
</reference>
<dbReference type="WBParaSite" id="GPUH_0002553701-mRNA-1">
    <property type="protein sequence ID" value="GPUH_0002553701-mRNA-1"/>
    <property type="gene ID" value="GPUH_0002553701"/>
</dbReference>
<reference evidence="3" key="1">
    <citation type="submission" date="2016-06" db="UniProtKB">
        <authorList>
            <consortium name="WormBaseParasite"/>
        </authorList>
    </citation>
    <scope>IDENTIFICATION</scope>
</reference>
<dbReference type="AlphaFoldDB" id="A0A183EX16"/>
<evidence type="ECO:0000313" key="1">
    <source>
        <dbReference type="EMBL" id="VDN44293.1"/>
    </source>
</evidence>
<name>A0A183EX16_9BILA</name>
<gene>
    <name evidence="1" type="ORF">GPUH_LOCUS25507</name>
</gene>
<evidence type="ECO:0000313" key="2">
    <source>
        <dbReference type="Proteomes" id="UP000271098"/>
    </source>
</evidence>